<feature type="transmembrane region" description="Helical" evidence="14">
    <location>
        <begin position="436"/>
        <end position="455"/>
    </location>
</feature>
<feature type="transmembrane region" description="Helical" evidence="14">
    <location>
        <begin position="71"/>
        <end position="93"/>
    </location>
</feature>
<evidence type="ECO:0000313" key="15">
    <source>
        <dbReference type="EMBL" id="AIG97948.1"/>
    </source>
</evidence>
<feature type="transmembrane region" description="Helical" evidence="14">
    <location>
        <begin position="38"/>
        <end position="59"/>
    </location>
</feature>
<evidence type="ECO:0000256" key="9">
    <source>
        <dbReference type="ARBA" id="ARBA00023065"/>
    </source>
</evidence>
<evidence type="ECO:0000256" key="14">
    <source>
        <dbReference type="SAM" id="Phobius"/>
    </source>
</evidence>
<gene>
    <name evidence="15" type="ORF">AFULGI_00011680</name>
</gene>
<dbReference type="HOGENOM" id="CLU_018808_15_1_2"/>
<evidence type="ECO:0000256" key="12">
    <source>
        <dbReference type="ARBA" id="ARBA00033708"/>
    </source>
</evidence>
<dbReference type="InterPro" id="IPR050277">
    <property type="entry name" value="Sodium:Solute_Symporter"/>
</dbReference>
<evidence type="ECO:0000256" key="3">
    <source>
        <dbReference type="ARBA" id="ARBA00022448"/>
    </source>
</evidence>
<dbReference type="InterPro" id="IPR001734">
    <property type="entry name" value="Na/solute_symporter"/>
</dbReference>
<dbReference type="InterPro" id="IPR018212">
    <property type="entry name" value="Na/solute_symporter_CS"/>
</dbReference>
<evidence type="ECO:0000256" key="2">
    <source>
        <dbReference type="ARBA" id="ARBA00006434"/>
    </source>
</evidence>
<dbReference type="PANTHER" id="PTHR48086:SF3">
    <property type="entry name" value="SODIUM_PROLINE SYMPORTER"/>
    <property type="match status" value="1"/>
</dbReference>
<dbReference type="GeneID" id="24794679"/>
<feature type="transmembrane region" description="Helical" evidence="14">
    <location>
        <begin position="282"/>
        <end position="306"/>
    </location>
</feature>
<reference evidence="15 16" key="1">
    <citation type="submission" date="2013-07" db="EMBL/GenBank/DDBJ databases">
        <title>Genome of Archaeoglobus fulgidus.</title>
        <authorList>
            <person name="Fiebig A."/>
            <person name="Birkeland N.-K."/>
        </authorList>
    </citation>
    <scope>NUCLEOTIDE SEQUENCE [LARGE SCALE GENOMIC DNA]</scope>
    <source>
        <strain evidence="15 16">DSM 8774</strain>
    </source>
</reference>
<feature type="transmembrane region" description="Helical" evidence="14">
    <location>
        <begin position="114"/>
        <end position="133"/>
    </location>
</feature>
<dbReference type="InterPro" id="IPR038377">
    <property type="entry name" value="Na/Glc_symporter_sf"/>
</dbReference>
<feature type="transmembrane region" description="Helical" evidence="14">
    <location>
        <begin position="153"/>
        <end position="173"/>
    </location>
</feature>
<evidence type="ECO:0000256" key="5">
    <source>
        <dbReference type="ARBA" id="ARBA00022692"/>
    </source>
</evidence>
<proteinExistence type="inferred from homology"/>
<dbReference type="KEGG" id="afg:AFULGI_00011680"/>
<keyword evidence="9" id="KW-0406">Ion transport</keyword>
<feature type="transmembrane region" description="Helical" evidence="14">
    <location>
        <begin position="242"/>
        <end position="261"/>
    </location>
</feature>
<comment type="subcellular location">
    <subcellularLocation>
        <location evidence="1">Cell membrane</location>
        <topology evidence="1">Multi-pass membrane protein</topology>
    </subcellularLocation>
</comment>
<sequence length="491" mass="53096">MIIEAVLIGYLAVVLLIGIYEYRKTRGLLDYYLAGKKLGTLVVSFSFFATYFSTAAFLGGGGTGFLLGFQWSAFLTFFHVLFAILAWMVIAPPMKRIADEYGALTIPELFRKRAGVFSQIVAAVVIIFFFELYMVSIYKGAGNLLQVMLSMDYTTGLVITAVIVMVYTAIGGFRAVVMTDLIQGVIVLIGGVALFLTLIYSLGGFSSAIEALSNAKIFGEMVGKALFEIGKVGPPPIVKAGMIVPFVLSLTFAISVAQLASPQLVVRFVAARDSRVIANGMILTPLIIGIFAICVFSIGPFGWLVIPKYTDDVTQFLKDVDLVVPFIAMKLFPAGINALLLTAIIAAAMSTINSLIHLVATAFVRDLVQNVKKIEERTALNLTRFAVFIFATIPVIFAINPMGVIVEIVGVSFSVITSAFLVPLIACLYSEKPNSAAISASMVAAVLASVLWYFYYYKVYWIYPVVPGLLVSIAVFAAFSLAFPQPSKAEA</sequence>
<dbReference type="EMBL" id="CP006577">
    <property type="protein sequence ID" value="AIG97948.1"/>
    <property type="molecule type" value="Genomic_DNA"/>
</dbReference>
<feature type="transmembrane region" description="Helical" evidence="14">
    <location>
        <begin position="185"/>
        <end position="203"/>
    </location>
</feature>
<dbReference type="CDD" id="cd11475">
    <property type="entry name" value="SLC5sbd_PutP"/>
    <property type="match status" value="1"/>
</dbReference>
<evidence type="ECO:0000256" key="11">
    <source>
        <dbReference type="ARBA" id="ARBA00023201"/>
    </source>
</evidence>
<keyword evidence="6" id="KW-0769">Symport</keyword>
<keyword evidence="8" id="KW-0915">Sodium</keyword>
<feature type="transmembrane region" description="Helical" evidence="14">
    <location>
        <begin position="6"/>
        <end position="22"/>
    </location>
</feature>
<evidence type="ECO:0000256" key="1">
    <source>
        <dbReference type="ARBA" id="ARBA00004651"/>
    </source>
</evidence>
<dbReference type="GO" id="GO:0031402">
    <property type="term" value="F:sodium ion binding"/>
    <property type="evidence" value="ECO:0007669"/>
    <property type="project" value="InterPro"/>
</dbReference>
<evidence type="ECO:0000256" key="10">
    <source>
        <dbReference type="ARBA" id="ARBA00023136"/>
    </source>
</evidence>
<protein>
    <submittedName>
        <fullName evidence="15">Transporter, SSS family</fullName>
    </submittedName>
</protein>
<evidence type="ECO:0000256" key="4">
    <source>
        <dbReference type="ARBA" id="ARBA00022475"/>
    </source>
</evidence>
<comment type="similarity">
    <text evidence="2 13">Belongs to the sodium:solute symporter (SSF) (TC 2.A.21) family.</text>
</comment>
<dbReference type="Proteomes" id="UP000028501">
    <property type="component" value="Chromosome"/>
</dbReference>
<keyword evidence="11" id="KW-0739">Sodium transport</keyword>
<dbReference type="Pfam" id="PF00474">
    <property type="entry name" value="SSF"/>
    <property type="match status" value="1"/>
</dbReference>
<comment type="catalytic activity">
    <reaction evidence="12">
        <text>L-proline(in) + Na(+)(in) = L-proline(out) + Na(+)(out)</text>
        <dbReference type="Rhea" id="RHEA:28967"/>
        <dbReference type="ChEBI" id="CHEBI:29101"/>
        <dbReference type="ChEBI" id="CHEBI:60039"/>
    </reaction>
</comment>
<evidence type="ECO:0000256" key="8">
    <source>
        <dbReference type="ARBA" id="ARBA00023053"/>
    </source>
</evidence>
<keyword evidence="3" id="KW-0813">Transport</keyword>
<dbReference type="PROSITE" id="PS00456">
    <property type="entry name" value="NA_SOLUT_SYMP_1"/>
    <property type="match status" value="1"/>
</dbReference>
<dbReference type="NCBIfam" id="TIGR00813">
    <property type="entry name" value="sss"/>
    <property type="match status" value="1"/>
</dbReference>
<dbReference type="AlphaFoldDB" id="A0A075WK39"/>
<evidence type="ECO:0000313" key="16">
    <source>
        <dbReference type="Proteomes" id="UP000028501"/>
    </source>
</evidence>
<keyword evidence="10 14" id="KW-0472">Membrane</keyword>
<name>A0A075WK39_ARCFL</name>
<feature type="transmembrane region" description="Helical" evidence="14">
    <location>
        <begin position="408"/>
        <end position="429"/>
    </location>
</feature>
<feature type="transmembrane region" description="Helical" evidence="14">
    <location>
        <begin position="385"/>
        <end position="402"/>
    </location>
</feature>
<dbReference type="InterPro" id="IPR011851">
    <property type="entry name" value="Na/Pro_symporter"/>
</dbReference>
<evidence type="ECO:0000256" key="7">
    <source>
        <dbReference type="ARBA" id="ARBA00022989"/>
    </source>
</evidence>
<dbReference type="PANTHER" id="PTHR48086">
    <property type="entry name" value="SODIUM/PROLINE SYMPORTER-RELATED"/>
    <property type="match status" value="1"/>
</dbReference>
<dbReference type="RefSeq" id="WP_010878569.1">
    <property type="nucleotide sequence ID" value="NZ_CP006577.1"/>
</dbReference>
<evidence type="ECO:0000256" key="13">
    <source>
        <dbReference type="RuleBase" id="RU362091"/>
    </source>
</evidence>
<dbReference type="Gene3D" id="1.20.1730.10">
    <property type="entry name" value="Sodium/glucose cotransporter"/>
    <property type="match status" value="1"/>
</dbReference>
<dbReference type="GO" id="GO:0015824">
    <property type="term" value="P:proline transport"/>
    <property type="evidence" value="ECO:0007669"/>
    <property type="project" value="InterPro"/>
</dbReference>
<organism evidence="15 16">
    <name type="scientific">Archaeoglobus fulgidus DSM 8774</name>
    <dbReference type="NCBI Taxonomy" id="1344584"/>
    <lineage>
        <taxon>Archaea</taxon>
        <taxon>Methanobacteriati</taxon>
        <taxon>Methanobacteriota</taxon>
        <taxon>Archaeoglobi</taxon>
        <taxon>Archaeoglobales</taxon>
        <taxon>Archaeoglobaceae</taxon>
        <taxon>Archaeoglobus</taxon>
    </lineage>
</organism>
<keyword evidence="5 14" id="KW-0812">Transmembrane</keyword>
<feature type="transmembrane region" description="Helical" evidence="14">
    <location>
        <begin position="461"/>
        <end position="483"/>
    </location>
</feature>
<dbReference type="PROSITE" id="PS50283">
    <property type="entry name" value="NA_SOLUT_SYMP_3"/>
    <property type="match status" value="1"/>
</dbReference>
<dbReference type="GO" id="GO:0005886">
    <property type="term" value="C:plasma membrane"/>
    <property type="evidence" value="ECO:0007669"/>
    <property type="project" value="UniProtKB-SubCell"/>
</dbReference>
<evidence type="ECO:0000256" key="6">
    <source>
        <dbReference type="ARBA" id="ARBA00022847"/>
    </source>
</evidence>
<accession>A0A075WK39</accession>
<keyword evidence="7 14" id="KW-1133">Transmembrane helix</keyword>
<keyword evidence="4" id="KW-1003">Cell membrane</keyword>
<dbReference type="GO" id="GO:0005298">
    <property type="term" value="F:proline:sodium symporter activity"/>
    <property type="evidence" value="ECO:0007669"/>
    <property type="project" value="InterPro"/>
</dbReference>
<feature type="transmembrane region" description="Helical" evidence="14">
    <location>
        <begin position="338"/>
        <end position="364"/>
    </location>
</feature>